<feature type="signal peptide" evidence="1">
    <location>
        <begin position="1"/>
        <end position="31"/>
    </location>
</feature>
<dbReference type="Gene3D" id="2.40.128.110">
    <property type="entry name" value="Lipid/polyisoprenoid-binding, YceI-like"/>
    <property type="match status" value="1"/>
</dbReference>
<feature type="domain" description="Lipid/polyisoprenoid-binding YceI-like" evidence="2">
    <location>
        <begin position="30"/>
        <end position="190"/>
    </location>
</feature>
<feature type="chain" id="PRO_5028905323" evidence="1">
    <location>
        <begin position="32"/>
        <end position="191"/>
    </location>
</feature>
<gene>
    <name evidence="3" type="primary">yceI_1</name>
    <name evidence="3" type="ORF">LMG28138_00296</name>
</gene>
<dbReference type="SMART" id="SM00867">
    <property type="entry name" value="YceI"/>
    <property type="match status" value="1"/>
</dbReference>
<dbReference type="SUPFAM" id="SSF101874">
    <property type="entry name" value="YceI-like"/>
    <property type="match status" value="1"/>
</dbReference>
<keyword evidence="4" id="KW-1185">Reference proteome</keyword>
<protein>
    <submittedName>
        <fullName evidence="3">Protein YceI</fullName>
    </submittedName>
</protein>
<name>A0A6S7CCQ2_9BURK</name>
<evidence type="ECO:0000259" key="2">
    <source>
        <dbReference type="SMART" id="SM00867"/>
    </source>
</evidence>
<accession>A0A6S7CCQ2</accession>
<dbReference type="InterPro" id="IPR007372">
    <property type="entry name" value="Lipid/polyisoprenoid-bd_YceI"/>
</dbReference>
<dbReference type="RefSeq" id="WP_175102835.1">
    <property type="nucleotide sequence ID" value="NZ_CADIKM010000001.1"/>
</dbReference>
<evidence type="ECO:0000313" key="4">
    <source>
        <dbReference type="Proteomes" id="UP000494115"/>
    </source>
</evidence>
<dbReference type="AlphaFoldDB" id="A0A6S7CCQ2"/>
<dbReference type="InterPro" id="IPR036761">
    <property type="entry name" value="TTHA0802/YceI-like_sf"/>
</dbReference>
<dbReference type="PANTHER" id="PTHR34406">
    <property type="entry name" value="PROTEIN YCEI"/>
    <property type="match status" value="1"/>
</dbReference>
<organism evidence="3 4">
    <name type="scientific">Pararobbsia alpina</name>
    <dbReference type="NCBI Taxonomy" id="621374"/>
    <lineage>
        <taxon>Bacteria</taxon>
        <taxon>Pseudomonadati</taxon>
        <taxon>Pseudomonadota</taxon>
        <taxon>Betaproteobacteria</taxon>
        <taxon>Burkholderiales</taxon>
        <taxon>Burkholderiaceae</taxon>
        <taxon>Pararobbsia</taxon>
    </lineage>
</organism>
<proteinExistence type="predicted"/>
<sequence length="191" mass="20336">MTISPISPRPSHFAGAATLALLLSLSGPALAQVDLQKSTVDARFKQMNMPFDGQFKRFDAQIAFDPVKPSNSSAKITVDTGSYDLGNPSLNKAVRGKDGFDAAHYAHATFVSSSVVPAGDGEYSVTGRLTIRGKTQDVVVPVSMTEQGGTRVFDGRLPVRRRGFGIGQGKWADTAVLADEAVIEFHLVVAK</sequence>
<dbReference type="Proteomes" id="UP000494115">
    <property type="component" value="Unassembled WGS sequence"/>
</dbReference>
<keyword evidence="1" id="KW-0732">Signal</keyword>
<reference evidence="3 4" key="1">
    <citation type="submission" date="2020-04" db="EMBL/GenBank/DDBJ databases">
        <authorList>
            <person name="De Canck E."/>
        </authorList>
    </citation>
    <scope>NUCLEOTIDE SEQUENCE [LARGE SCALE GENOMIC DNA]</scope>
    <source>
        <strain evidence="3 4">LMG 28138</strain>
    </source>
</reference>
<dbReference type="EMBL" id="CADIKM010000001">
    <property type="protein sequence ID" value="CAB3777117.1"/>
    <property type="molecule type" value="Genomic_DNA"/>
</dbReference>
<evidence type="ECO:0000313" key="3">
    <source>
        <dbReference type="EMBL" id="CAB3777117.1"/>
    </source>
</evidence>
<evidence type="ECO:0000256" key="1">
    <source>
        <dbReference type="SAM" id="SignalP"/>
    </source>
</evidence>
<dbReference type="Pfam" id="PF04264">
    <property type="entry name" value="YceI"/>
    <property type="match status" value="1"/>
</dbReference>
<dbReference type="PANTHER" id="PTHR34406:SF1">
    <property type="entry name" value="PROTEIN YCEI"/>
    <property type="match status" value="1"/>
</dbReference>